<organism evidence="1 2">
    <name type="scientific">Dryococelus australis</name>
    <dbReference type="NCBI Taxonomy" id="614101"/>
    <lineage>
        <taxon>Eukaryota</taxon>
        <taxon>Metazoa</taxon>
        <taxon>Ecdysozoa</taxon>
        <taxon>Arthropoda</taxon>
        <taxon>Hexapoda</taxon>
        <taxon>Insecta</taxon>
        <taxon>Pterygota</taxon>
        <taxon>Neoptera</taxon>
        <taxon>Polyneoptera</taxon>
        <taxon>Phasmatodea</taxon>
        <taxon>Verophasmatodea</taxon>
        <taxon>Anareolatae</taxon>
        <taxon>Phasmatidae</taxon>
        <taxon>Eurycanthinae</taxon>
        <taxon>Dryococelus</taxon>
    </lineage>
</organism>
<keyword evidence="2" id="KW-1185">Reference proteome</keyword>
<evidence type="ECO:0000313" key="1">
    <source>
        <dbReference type="EMBL" id="KAJ8888221.1"/>
    </source>
</evidence>
<gene>
    <name evidence="1" type="ORF">PR048_007708</name>
</gene>
<comment type="caution">
    <text evidence="1">The sequence shown here is derived from an EMBL/GenBank/DDBJ whole genome shotgun (WGS) entry which is preliminary data.</text>
</comment>
<protein>
    <submittedName>
        <fullName evidence="1">Uncharacterized protein</fullName>
    </submittedName>
</protein>
<dbReference type="EMBL" id="JARBHB010000003">
    <property type="protein sequence ID" value="KAJ8888221.1"/>
    <property type="molecule type" value="Genomic_DNA"/>
</dbReference>
<reference evidence="1 2" key="1">
    <citation type="submission" date="2023-02" db="EMBL/GenBank/DDBJ databases">
        <title>LHISI_Scaffold_Assembly.</title>
        <authorList>
            <person name="Stuart O.P."/>
            <person name="Cleave R."/>
            <person name="Magrath M.J.L."/>
            <person name="Mikheyev A.S."/>
        </authorList>
    </citation>
    <scope>NUCLEOTIDE SEQUENCE [LARGE SCALE GENOMIC DNA]</scope>
    <source>
        <strain evidence="1">Daus_M_001</strain>
        <tissue evidence="1">Leg muscle</tissue>
    </source>
</reference>
<dbReference type="Proteomes" id="UP001159363">
    <property type="component" value="Chromosome 3"/>
</dbReference>
<evidence type="ECO:0000313" key="2">
    <source>
        <dbReference type="Proteomes" id="UP001159363"/>
    </source>
</evidence>
<name>A0ABQ9HV34_9NEOP</name>
<accession>A0ABQ9HV34</accession>
<proteinExistence type="predicted"/>
<sequence>MAKTPTDRDILLEKPGRGKIKTNVYSTIEMEQLGIKYILFPHAFTGYLSSKVEEEGKKCLLRWYGLTAKKTSLNLYRYQAFVKSVANIKPDISSHPLIEGAARQHSYGTHHQVQQWLGNELSPGLWRWARTPSTSRSCAYGRPRRTR</sequence>